<keyword evidence="2" id="KW-0812">Transmembrane</keyword>
<evidence type="ECO:0000313" key="4">
    <source>
        <dbReference type="EMBL" id="OQE26553.1"/>
    </source>
</evidence>
<proteinExistence type="predicted"/>
<gene>
    <name evidence="4" type="ORF">PENSTE_c005G02082</name>
</gene>
<feature type="transmembrane region" description="Helical" evidence="2">
    <location>
        <begin position="125"/>
        <end position="147"/>
    </location>
</feature>
<name>A0A1V6TLV6_9EURO</name>
<comment type="caution">
    <text evidence="4">The sequence shown here is derived from an EMBL/GenBank/DDBJ whole genome shotgun (WGS) entry which is preliminary data.</text>
</comment>
<feature type="region of interest" description="Disordered" evidence="1">
    <location>
        <begin position="41"/>
        <end position="66"/>
    </location>
</feature>
<dbReference type="EMBL" id="MLKD01000005">
    <property type="protein sequence ID" value="OQE26553.1"/>
    <property type="molecule type" value="Genomic_DNA"/>
</dbReference>
<feature type="domain" description="SMODS and SLOG-associating 2TM effector" evidence="3">
    <location>
        <begin position="108"/>
        <end position="225"/>
    </location>
</feature>
<organism evidence="4 5">
    <name type="scientific">Penicillium steckii</name>
    <dbReference type="NCBI Taxonomy" id="303698"/>
    <lineage>
        <taxon>Eukaryota</taxon>
        <taxon>Fungi</taxon>
        <taxon>Dikarya</taxon>
        <taxon>Ascomycota</taxon>
        <taxon>Pezizomycotina</taxon>
        <taxon>Eurotiomycetes</taxon>
        <taxon>Eurotiomycetidae</taxon>
        <taxon>Eurotiales</taxon>
        <taxon>Aspergillaceae</taxon>
        <taxon>Penicillium</taxon>
    </lineage>
</organism>
<evidence type="ECO:0000256" key="1">
    <source>
        <dbReference type="SAM" id="MobiDB-lite"/>
    </source>
</evidence>
<feature type="compositionally biased region" description="Polar residues" evidence="1">
    <location>
        <begin position="252"/>
        <end position="268"/>
    </location>
</feature>
<keyword evidence="2" id="KW-1133">Transmembrane helix</keyword>
<protein>
    <recommendedName>
        <fullName evidence="3">SMODS and SLOG-associating 2TM effector domain-containing protein</fullName>
    </recommendedName>
</protein>
<feature type="transmembrane region" description="Helical" evidence="2">
    <location>
        <begin position="153"/>
        <end position="171"/>
    </location>
</feature>
<evidence type="ECO:0000313" key="5">
    <source>
        <dbReference type="Proteomes" id="UP000191285"/>
    </source>
</evidence>
<keyword evidence="5" id="KW-1185">Reference proteome</keyword>
<feature type="region of interest" description="Disordered" evidence="1">
    <location>
        <begin position="227"/>
        <end position="303"/>
    </location>
</feature>
<feature type="compositionally biased region" description="Polar residues" evidence="1">
    <location>
        <begin position="231"/>
        <end position="240"/>
    </location>
</feature>
<dbReference type="NCBIfam" id="NF033635">
    <property type="entry name" value="SLATT_fungal"/>
    <property type="match status" value="1"/>
</dbReference>
<reference evidence="5" key="1">
    <citation type="journal article" date="2017" name="Nat. Microbiol.">
        <title>Global analysis of biosynthetic gene clusters reveals vast potential of secondary metabolite production in Penicillium species.</title>
        <authorList>
            <person name="Nielsen J.C."/>
            <person name="Grijseels S."/>
            <person name="Prigent S."/>
            <person name="Ji B."/>
            <person name="Dainat J."/>
            <person name="Nielsen K.F."/>
            <person name="Frisvad J.C."/>
            <person name="Workman M."/>
            <person name="Nielsen J."/>
        </authorList>
    </citation>
    <scope>NUCLEOTIDE SEQUENCE [LARGE SCALE GENOMIC DNA]</scope>
    <source>
        <strain evidence="5">IBT 24891</strain>
    </source>
</reference>
<accession>A0A1V6TLV6</accession>
<dbReference type="AlphaFoldDB" id="A0A1V6TLV6"/>
<feature type="compositionally biased region" description="Basic and acidic residues" evidence="1">
    <location>
        <begin position="280"/>
        <end position="289"/>
    </location>
</feature>
<dbReference type="OrthoDB" id="4472872at2759"/>
<dbReference type="InterPro" id="IPR041622">
    <property type="entry name" value="SLATT_fungi"/>
</dbReference>
<dbReference type="PANTHER" id="PTHR38793">
    <property type="entry name" value="SLATT_FUNGAL DOMAIN-CONTAINING PROTEIN-RELATED"/>
    <property type="match status" value="1"/>
</dbReference>
<dbReference type="Proteomes" id="UP000191285">
    <property type="component" value="Unassembled WGS sequence"/>
</dbReference>
<sequence length="303" mass="33119">MAAQANPRSNSLLRRVITAALDREENSYPPMAAHLAATRGESIGNGTPDLEQGQAKRQTISHNDPDNLIPPNDKLMIFRALTGIDSVPALTTGGHLLRSAPNVGIYTRVIRNETKAARAYRIFNFLINTCLGIQIVVAAAITAVGAASGPHSAITAFGAINTIMAGILTYLRGSGLPDRLKGYQNKWKNVREYIEQREREFCLVGCTLDVQEEVFIVESLYQGLKSEMETTKSSGDTKSSQPDDPRIRRSLLPTSNNLSGQRNATTPATRAEAMSPRRRSSFDEHEHEPVSPITVPTPILEKT</sequence>
<dbReference type="Pfam" id="PF18142">
    <property type="entry name" value="SLATT_fungal"/>
    <property type="match status" value="1"/>
</dbReference>
<dbReference type="PANTHER" id="PTHR38793:SF3">
    <property type="entry name" value="SMODS AND SLOG-ASSOCIATING 2TM EFFECTOR DOMAIN-CONTAINING PROTEIN"/>
    <property type="match status" value="1"/>
</dbReference>
<evidence type="ECO:0000259" key="3">
    <source>
        <dbReference type="Pfam" id="PF18142"/>
    </source>
</evidence>
<keyword evidence="2" id="KW-0472">Membrane</keyword>
<evidence type="ECO:0000256" key="2">
    <source>
        <dbReference type="SAM" id="Phobius"/>
    </source>
</evidence>